<dbReference type="PANTHER" id="PTHR30304:SF0">
    <property type="entry name" value="D-TAGATOSE-1,6-BISPHOSPHATE ALDOLASE SUBUNIT GATY-RELATED"/>
    <property type="match status" value="1"/>
</dbReference>
<feature type="binding site" evidence="2">
    <location>
        <begin position="231"/>
        <end position="234"/>
    </location>
    <ligand>
        <name>dihydroxyacetone phosphate</name>
        <dbReference type="ChEBI" id="CHEBI:57642"/>
    </ligand>
</feature>
<evidence type="ECO:0000256" key="3">
    <source>
        <dbReference type="PIRSR" id="PIRSR001359-3"/>
    </source>
</evidence>
<dbReference type="Proteomes" id="UP000184447">
    <property type="component" value="Unassembled WGS sequence"/>
</dbReference>
<dbReference type="EMBL" id="FQXM01000007">
    <property type="protein sequence ID" value="SHH56869.1"/>
    <property type="molecule type" value="Genomic_DNA"/>
</dbReference>
<dbReference type="PANTHER" id="PTHR30304">
    <property type="entry name" value="D-TAGATOSE-1,6-BISPHOSPHATE ALDOLASE"/>
    <property type="match status" value="1"/>
</dbReference>
<evidence type="ECO:0000256" key="1">
    <source>
        <dbReference type="PIRSR" id="PIRSR001359-1"/>
    </source>
</evidence>
<dbReference type="PIRSF" id="PIRSF001359">
    <property type="entry name" value="F_bP_aldolase_II"/>
    <property type="match status" value="1"/>
</dbReference>
<feature type="binding site" evidence="2">
    <location>
        <begin position="210"/>
        <end position="212"/>
    </location>
    <ligand>
        <name>dihydroxyacetone phosphate</name>
        <dbReference type="ChEBI" id="CHEBI:57642"/>
    </ligand>
</feature>
<keyword evidence="3" id="KW-0862">Zinc</keyword>
<dbReference type="RefSeq" id="WP_073337844.1">
    <property type="nucleotide sequence ID" value="NZ_FQXM01000007.1"/>
</dbReference>
<dbReference type="NCBIfam" id="TIGR00167">
    <property type="entry name" value="cbbA"/>
    <property type="match status" value="1"/>
</dbReference>
<evidence type="ECO:0000256" key="2">
    <source>
        <dbReference type="PIRSR" id="PIRSR001359-2"/>
    </source>
</evidence>
<comment type="cofactor">
    <cofactor evidence="3">
        <name>Zn(2+)</name>
        <dbReference type="ChEBI" id="CHEBI:29105"/>
    </cofactor>
    <text evidence="3">Binds 2 Zn(2+) ions per subunit. One is catalytic and the other provides a structural contribution.</text>
</comment>
<dbReference type="PROSITE" id="PS00806">
    <property type="entry name" value="ALDOLASE_CLASS_II_2"/>
    <property type="match status" value="1"/>
</dbReference>
<reference evidence="4 5" key="1">
    <citation type="submission" date="2016-11" db="EMBL/GenBank/DDBJ databases">
        <authorList>
            <person name="Jaros S."/>
            <person name="Januszkiewicz K."/>
            <person name="Wedrychowicz H."/>
        </authorList>
    </citation>
    <scope>NUCLEOTIDE SEQUENCE [LARGE SCALE GENOMIC DNA]</scope>
    <source>
        <strain evidence="4 5">DSM 8605</strain>
    </source>
</reference>
<feature type="binding site" evidence="2">
    <location>
        <position position="181"/>
    </location>
    <ligand>
        <name>dihydroxyacetone phosphate</name>
        <dbReference type="ChEBI" id="CHEBI:57642"/>
    </ligand>
</feature>
<dbReference type="AlphaFoldDB" id="A0A1M5U1K9"/>
<feature type="binding site" evidence="3">
    <location>
        <position position="180"/>
    </location>
    <ligand>
        <name>Zn(2+)</name>
        <dbReference type="ChEBI" id="CHEBI:29105"/>
        <label>1</label>
        <note>catalytic</note>
    </ligand>
</feature>
<evidence type="ECO:0000313" key="5">
    <source>
        <dbReference type="Proteomes" id="UP000184447"/>
    </source>
</evidence>
<dbReference type="GO" id="GO:0008270">
    <property type="term" value="F:zinc ion binding"/>
    <property type="evidence" value="ECO:0007669"/>
    <property type="project" value="InterPro"/>
</dbReference>
<dbReference type="InterPro" id="IPR000771">
    <property type="entry name" value="FBA_II"/>
</dbReference>
<dbReference type="InterPro" id="IPR050246">
    <property type="entry name" value="Class_II_FBP_aldolase"/>
</dbReference>
<dbReference type="SUPFAM" id="SSF51569">
    <property type="entry name" value="Aldolase"/>
    <property type="match status" value="1"/>
</dbReference>
<sequence length="289" mass="31239">MALVNPIKFMKLAQERGVGIAAFNVHNMETIQAVLQGASEENAPVIIQTTPGTLKHAGIHNIAAMVKAEAKLYDIPVALHVDHCSSYETIIKCIQSGYTSVMIDSAELPYEENVKMVQKVVELAHFAGVAVEAEIGRIGGVEDDMFINEADAAFTIPSEAKDFSESTGIDSLAIAIGTAHGMYKGEPKLDFNRLSEIREVVQDIPLVLHGASGVPDESIKEALKRGIVKINIATELKLPMAEAIKEAFAKNPNESDPRNYMGAARLAVKEVVKEKIRLCNSSGLAKECK</sequence>
<dbReference type="InterPro" id="IPR013785">
    <property type="entry name" value="Aldolase_TIM"/>
</dbReference>
<feature type="active site" description="Proton donor" evidence="1">
    <location>
        <position position="82"/>
    </location>
</feature>
<dbReference type="GO" id="GO:0005975">
    <property type="term" value="P:carbohydrate metabolic process"/>
    <property type="evidence" value="ECO:0007669"/>
    <property type="project" value="InterPro"/>
</dbReference>
<gene>
    <name evidence="4" type="ORF">SAMN02745207_01524</name>
</gene>
<dbReference type="PROSITE" id="PS00602">
    <property type="entry name" value="ALDOLASE_CLASS_II_1"/>
    <property type="match status" value="1"/>
</dbReference>
<feature type="binding site" evidence="3">
    <location>
        <position position="104"/>
    </location>
    <ligand>
        <name>Zn(2+)</name>
        <dbReference type="ChEBI" id="CHEBI:29105"/>
        <label>2</label>
    </ligand>
</feature>
<dbReference type="Pfam" id="PF01116">
    <property type="entry name" value="F_bP_aldolase"/>
    <property type="match status" value="1"/>
</dbReference>
<keyword evidence="3" id="KW-0479">Metal-binding</keyword>
<evidence type="ECO:0000313" key="4">
    <source>
        <dbReference type="EMBL" id="SHH56869.1"/>
    </source>
</evidence>
<feature type="binding site" evidence="3">
    <location>
        <position position="209"/>
    </location>
    <ligand>
        <name>Zn(2+)</name>
        <dbReference type="ChEBI" id="CHEBI:29105"/>
        <label>1</label>
        <note>catalytic</note>
    </ligand>
</feature>
<keyword evidence="5" id="KW-1185">Reference proteome</keyword>
<dbReference type="OrthoDB" id="9803995at2"/>
<dbReference type="GO" id="GO:0016832">
    <property type="term" value="F:aldehyde-lyase activity"/>
    <property type="evidence" value="ECO:0007669"/>
    <property type="project" value="InterPro"/>
</dbReference>
<proteinExistence type="predicted"/>
<protein>
    <submittedName>
        <fullName evidence="4">Tagatose 1,6-diphosphate aldolase GatY/KbaY</fullName>
    </submittedName>
</protein>
<organism evidence="4 5">
    <name type="scientific">Clostridium grantii DSM 8605</name>
    <dbReference type="NCBI Taxonomy" id="1121316"/>
    <lineage>
        <taxon>Bacteria</taxon>
        <taxon>Bacillati</taxon>
        <taxon>Bacillota</taxon>
        <taxon>Clostridia</taxon>
        <taxon>Eubacteriales</taxon>
        <taxon>Clostridiaceae</taxon>
        <taxon>Clostridium</taxon>
    </lineage>
</organism>
<name>A0A1M5U1K9_9CLOT</name>
<dbReference type="STRING" id="1121316.SAMN02745207_01524"/>
<dbReference type="CDD" id="cd00947">
    <property type="entry name" value="TBP_aldolase_IIB"/>
    <property type="match status" value="1"/>
</dbReference>
<dbReference type="Gene3D" id="3.20.20.70">
    <property type="entry name" value="Aldolase class I"/>
    <property type="match status" value="1"/>
</dbReference>
<feature type="binding site" evidence="3">
    <location>
        <position position="134"/>
    </location>
    <ligand>
        <name>Zn(2+)</name>
        <dbReference type="ChEBI" id="CHEBI:29105"/>
        <label>2</label>
    </ligand>
</feature>
<accession>A0A1M5U1K9</accession>
<feature type="binding site" evidence="3">
    <location>
        <position position="83"/>
    </location>
    <ligand>
        <name>Zn(2+)</name>
        <dbReference type="ChEBI" id="CHEBI:29105"/>
        <label>1</label>
        <note>catalytic</note>
    </ligand>
</feature>